<evidence type="ECO:0000256" key="1">
    <source>
        <dbReference type="PIRSR" id="PIRSR001221-1"/>
    </source>
</evidence>
<feature type="active site" description="Charge relay system" evidence="1">
    <location>
        <position position="209"/>
    </location>
</feature>
<evidence type="ECO:0000259" key="2">
    <source>
        <dbReference type="Pfam" id="PF01425"/>
    </source>
</evidence>
<organism evidence="3">
    <name type="scientific">Culicoides sonorensis</name>
    <name type="common">Biting midge</name>
    <dbReference type="NCBI Taxonomy" id="179676"/>
    <lineage>
        <taxon>Eukaryota</taxon>
        <taxon>Metazoa</taxon>
        <taxon>Ecdysozoa</taxon>
        <taxon>Arthropoda</taxon>
        <taxon>Hexapoda</taxon>
        <taxon>Insecta</taxon>
        <taxon>Pterygota</taxon>
        <taxon>Neoptera</taxon>
        <taxon>Endopterygota</taxon>
        <taxon>Diptera</taxon>
        <taxon>Nematocera</taxon>
        <taxon>Chironomoidea</taxon>
        <taxon>Ceratopogonidae</taxon>
        <taxon>Ceratopogoninae</taxon>
        <taxon>Culicoides</taxon>
        <taxon>Monoculicoides</taxon>
    </lineage>
</organism>
<name>A0A336LV72_CULSO</name>
<accession>A0A336LV72</accession>
<dbReference type="OMA" id="VEWSIRT"/>
<dbReference type="GO" id="GO:0012505">
    <property type="term" value="C:endomembrane system"/>
    <property type="evidence" value="ECO:0007669"/>
    <property type="project" value="TreeGrafter"/>
</dbReference>
<dbReference type="InterPro" id="IPR036928">
    <property type="entry name" value="AS_sf"/>
</dbReference>
<dbReference type="InterPro" id="IPR052739">
    <property type="entry name" value="FAAH2"/>
</dbReference>
<dbReference type="Pfam" id="PF01425">
    <property type="entry name" value="Amidase"/>
    <property type="match status" value="1"/>
</dbReference>
<dbReference type="VEuPathDB" id="VectorBase:CSON005683"/>
<dbReference type="AlphaFoldDB" id="A0A336LV72"/>
<feature type="active site" description="Acyl-ester intermediate" evidence="1">
    <location>
        <position position="233"/>
    </location>
</feature>
<dbReference type="SUPFAM" id="SSF75304">
    <property type="entry name" value="Amidase signature (AS) enzymes"/>
    <property type="match status" value="1"/>
</dbReference>
<protein>
    <submittedName>
        <fullName evidence="3">CSON005683 protein</fullName>
    </submittedName>
</protein>
<evidence type="ECO:0000313" key="3">
    <source>
        <dbReference type="EMBL" id="SSX21936.1"/>
    </source>
</evidence>
<reference evidence="3" key="1">
    <citation type="submission" date="2018-07" db="EMBL/GenBank/DDBJ databases">
        <authorList>
            <person name="Quirk P.G."/>
            <person name="Krulwich T.A."/>
        </authorList>
    </citation>
    <scope>NUCLEOTIDE SEQUENCE</scope>
</reference>
<dbReference type="PIRSF" id="PIRSF001221">
    <property type="entry name" value="Amidase_fungi"/>
    <property type="match status" value="1"/>
</dbReference>
<dbReference type="PANTHER" id="PTHR43372:SF3">
    <property type="entry name" value="AT07710P-RELATED"/>
    <property type="match status" value="1"/>
</dbReference>
<dbReference type="Gene3D" id="3.90.1300.10">
    <property type="entry name" value="Amidase signature (AS) domain"/>
    <property type="match status" value="1"/>
</dbReference>
<dbReference type="EMBL" id="UFQT01000220">
    <property type="protein sequence ID" value="SSX21936.1"/>
    <property type="molecule type" value="Genomic_DNA"/>
</dbReference>
<proteinExistence type="predicted"/>
<sequence>MSKSGFDGYLPFWKITRLQFFTILVRYWTLPWIPVMGRRFRHRKFIPPIEDQILLISATDLAEMIRKQEITSEYVVKVYINRIKAVNPVINALCDDRFDDALNDAKAADELCIQSKPEFLQKKYPLLGVPFTVKVTIEVQGLNTHAGVVSRKNIISERDAEAVEYLRKAGAIPLCMSNAPEWAMSFETHNKIIGHTLNPYDTRRSPGGSSGGDSALIASAASLFGIGSDFMGSCRLPAMFCGIFGHRPTTPLVSIKGCVPEIDNELVNTIVTFGPLCRYAKDLPVIFKAMIGPNTKLIDLDTPVDMKSIKVYYPISYGKKSLEMISFDKEILHYIQLVVDALSQNGALCEILKIPFYRLNEKVSSKFMDIPTRVLTHFSEIPPGPNRPILKEYWKWCRGKPDHCINSIHVEWSIRTYKDHIKPEARIQYKKSLAEFENELKVLLDGSSILILPTFPTAAYHHYTTPIISPSILYLLIPSILNLPATSVPLGLNKKGLPIGIQIIAGQFQDRLCFAVAQFLEEKFGGWIQPPNE</sequence>
<dbReference type="PANTHER" id="PTHR43372">
    <property type="entry name" value="FATTY-ACID AMIDE HYDROLASE"/>
    <property type="match status" value="1"/>
</dbReference>
<gene>
    <name evidence="3" type="primary">CSON005683</name>
</gene>
<feature type="domain" description="Amidase" evidence="2">
    <location>
        <begin position="75"/>
        <end position="513"/>
    </location>
</feature>
<dbReference type="InterPro" id="IPR023631">
    <property type="entry name" value="Amidase_dom"/>
</dbReference>
<feature type="active site" description="Charge relay system" evidence="1">
    <location>
        <position position="134"/>
    </location>
</feature>